<protein>
    <recommendedName>
        <fullName evidence="3">HEAT repeat protein</fullName>
    </recommendedName>
</protein>
<dbReference type="OrthoDB" id="5802069at2759"/>
<proteinExistence type="predicted"/>
<dbReference type="SUPFAM" id="SSF48371">
    <property type="entry name" value="ARM repeat"/>
    <property type="match status" value="1"/>
</dbReference>
<evidence type="ECO:0000313" key="2">
    <source>
        <dbReference type="Proteomes" id="UP000054047"/>
    </source>
</evidence>
<dbReference type="InterPro" id="IPR011989">
    <property type="entry name" value="ARM-like"/>
</dbReference>
<dbReference type="Proteomes" id="UP000054047">
    <property type="component" value="Unassembled WGS sequence"/>
</dbReference>
<dbReference type="AlphaFoldDB" id="A0A0C2GWM7"/>
<name>A0A0C2GWM7_9BILA</name>
<gene>
    <name evidence="1" type="ORF">ANCDUO_08202</name>
</gene>
<sequence length="204" mass="23155">MASVVVRFHSAETSKPLSSICEIVDLAKHSSCDKTRSRCCFLLQCILYADAELREQQELEVVDEDIAVERQGLPANLVKHWALILAERRRDKVAPVRAAAVRAISQLPLCDESYVDADNKEFLPNDLVFESLRDSAVEVRQAAVQSLILRTAQDIESCLLYLENENDSDVRKALVEHLVRSTHIRAFTSDTRMRLLRLMMNDES</sequence>
<dbReference type="Gene3D" id="1.25.10.10">
    <property type="entry name" value="Leucine-rich Repeat Variant"/>
    <property type="match status" value="1"/>
</dbReference>
<evidence type="ECO:0000313" key="1">
    <source>
        <dbReference type="EMBL" id="KIH61526.1"/>
    </source>
</evidence>
<organism evidence="1 2">
    <name type="scientific">Ancylostoma duodenale</name>
    <dbReference type="NCBI Taxonomy" id="51022"/>
    <lineage>
        <taxon>Eukaryota</taxon>
        <taxon>Metazoa</taxon>
        <taxon>Ecdysozoa</taxon>
        <taxon>Nematoda</taxon>
        <taxon>Chromadorea</taxon>
        <taxon>Rhabditida</taxon>
        <taxon>Rhabditina</taxon>
        <taxon>Rhabditomorpha</taxon>
        <taxon>Strongyloidea</taxon>
        <taxon>Ancylostomatidae</taxon>
        <taxon>Ancylostomatinae</taxon>
        <taxon>Ancylostoma</taxon>
    </lineage>
</organism>
<keyword evidence="2" id="KW-1185">Reference proteome</keyword>
<evidence type="ECO:0008006" key="3">
    <source>
        <dbReference type="Google" id="ProtNLM"/>
    </source>
</evidence>
<dbReference type="InterPro" id="IPR016024">
    <property type="entry name" value="ARM-type_fold"/>
</dbReference>
<reference evidence="1 2" key="1">
    <citation type="submission" date="2013-12" db="EMBL/GenBank/DDBJ databases">
        <title>Draft genome of the parsitic nematode Ancylostoma duodenale.</title>
        <authorList>
            <person name="Mitreva M."/>
        </authorList>
    </citation>
    <scope>NUCLEOTIDE SEQUENCE [LARGE SCALE GENOMIC DNA]</scope>
    <source>
        <strain evidence="1 2">Zhejiang</strain>
    </source>
</reference>
<accession>A0A0C2GWM7</accession>
<feature type="non-terminal residue" evidence="1">
    <location>
        <position position="204"/>
    </location>
</feature>
<dbReference type="EMBL" id="KN730050">
    <property type="protein sequence ID" value="KIH61526.1"/>
    <property type="molecule type" value="Genomic_DNA"/>
</dbReference>